<accession>A0A8H6XKL1</accession>
<feature type="compositionally biased region" description="Polar residues" evidence="1">
    <location>
        <begin position="127"/>
        <end position="137"/>
    </location>
</feature>
<keyword evidence="3" id="KW-1185">Reference proteome</keyword>
<evidence type="ECO:0000256" key="1">
    <source>
        <dbReference type="SAM" id="MobiDB-lite"/>
    </source>
</evidence>
<feature type="compositionally biased region" description="Low complexity" evidence="1">
    <location>
        <begin position="115"/>
        <end position="126"/>
    </location>
</feature>
<dbReference type="Proteomes" id="UP000620124">
    <property type="component" value="Unassembled WGS sequence"/>
</dbReference>
<organism evidence="2 3">
    <name type="scientific">Mycena venus</name>
    <dbReference type="NCBI Taxonomy" id="2733690"/>
    <lineage>
        <taxon>Eukaryota</taxon>
        <taxon>Fungi</taxon>
        <taxon>Dikarya</taxon>
        <taxon>Basidiomycota</taxon>
        <taxon>Agaricomycotina</taxon>
        <taxon>Agaricomycetes</taxon>
        <taxon>Agaricomycetidae</taxon>
        <taxon>Agaricales</taxon>
        <taxon>Marasmiineae</taxon>
        <taxon>Mycenaceae</taxon>
        <taxon>Mycena</taxon>
    </lineage>
</organism>
<dbReference type="EMBL" id="JACAZI010000017">
    <property type="protein sequence ID" value="KAF7342186.1"/>
    <property type="molecule type" value="Genomic_DNA"/>
</dbReference>
<feature type="compositionally biased region" description="Polar residues" evidence="1">
    <location>
        <begin position="104"/>
        <end position="114"/>
    </location>
</feature>
<feature type="region of interest" description="Disordered" evidence="1">
    <location>
        <begin position="104"/>
        <end position="139"/>
    </location>
</feature>
<evidence type="ECO:0000313" key="3">
    <source>
        <dbReference type="Proteomes" id="UP000620124"/>
    </source>
</evidence>
<sequence>MPHCTKTVSQLNRDELHELLSAAATFDLDRAGNVTALRARVKTYIDANDYYIGHVRNVLTFQERKVQSLWSNWLPALPFYSDHLNDFLLPELLVPAQPGGCARSPSTCSTASCRPSNTPSAANSPSKQRPTTTSSRAAANLAFDKVVSSNIGNPQQKGFDQPQIQPG</sequence>
<dbReference type="OrthoDB" id="3060097at2759"/>
<dbReference type="AlphaFoldDB" id="A0A8H6XKL1"/>
<protein>
    <submittedName>
        <fullName evidence="2">Uncharacterized protein</fullName>
    </submittedName>
</protein>
<comment type="caution">
    <text evidence="2">The sequence shown here is derived from an EMBL/GenBank/DDBJ whole genome shotgun (WGS) entry which is preliminary data.</text>
</comment>
<evidence type="ECO:0000313" key="2">
    <source>
        <dbReference type="EMBL" id="KAF7342186.1"/>
    </source>
</evidence>
<name>A0A8H6XKL1_9AGAR</name>
<proteinExistence type="predicted"/>
<reference evidence="2" key="1">
    <citation type="submission" date="2020-05" db="EMBL/GenBank/DDBJ databases">
        <title>Mycena genomes resolve the evolution of fungal bioluminescence.</title>
        <authorList>
            <person name="Tsai I.J."/>
        </authorList>
    </citation>
    <scope>NUCLEOTIDE SEQUENCE</scope>
    <source>
        <strain evidence="2">CCC161011</strain>
    </source>
</reference>
<gene>
    <name evidence="2" type="ORF">MVEN_01806500</name>
</gene>